<name>A0A5J5AGF1_9ASTE</name>
<dbReference type="EMBL" id="CM018044">
    <property type="protein sequence ID" value="KAA8529680.1"/>
    <property type="molecule type" value="Genomic_DNA"/>
</dbReference>
<dbReference type="OrthoDB" id="1744024at2759"/>
<keyword evidence="2" id="KW-1185">Reference proteome</keyword>
<reference evidence="1 2" key="1">
    <citation type="submission" date="2019-09" db="EMBL/GenBank/DDBJ databases">
        <title>A chromosome-level genome assembly of the Chinese tupelo Nyssa sinensis.</title>
        <authorList>
            <person name="Yang X."/>
            <person name="Kang M."/>
            <person name="Yang Y."/>
            <person name="Xiong H."/>
            <person name="Wang M."/>
            <person name="Zhang Z."/>
            <person name="Wang Z."/>
            <person name="Wu H."/>
            <person name="Ma T."/>
            <person name="Liu J."/>
            <person name="Xi Z."/>
        </authorList>
    </citation>
    <scope>NUCLEOTIDE SEQUENCE [LARGE SCALE GENOMIC DNA]</scope>
    <source>
        <strain evidence="1">J267</strain>
        <tissue evidence="1">Leaf</tissue>
    </source>
</reference>
<protein>
    <submittedName>
        <fullName evidence="1">Uncharacterized protein</fullName>
    </submittedName>
</protein>
<evidence type="ECO:0000313" key="1">
    <source>
        <dbReference type="EMBL" id="KAA8529680.1"/>
    </source>
</evidence>
<evidence type="ECO:0000313" key="2">
    <source>
        <dbReference type="Proteomes" id="UP000325577"/>
    </source>
</evidence>
<proteinExistence type="predicted"/>
<gene>
    <name evidence="1" type="ORF">F0562_034220</name>
</gene>
<organism evidence="1 2">
    <name type="scientific">Nyssa sinensis</name>
    <dbReference type="NCBI Taxonomy" id="561372"/>
    <lineage>
        <taxon>Eukaryota</taxon>
        <taxon>Viridiplantae</taxon>
        <taxon>Streptophyta</taxon>
        <taxon>Embryophyta</taxon>
        <taxon>Tracheophyta</taxon>
        <taxon>Spermatophyta</taxon>
        <taxon>Magnoliopsida</taxon>
        <taxon>eudicotyledons</taxon>
        <taxon>Gunneridae</taxon>
        <taxon>Pentapetalae</taxon>
        <taxon>asterids</taxon>
        <taxon>Cornales</taxon>
        <taxon>Nyssaceae</taxon>
        <taxon>Nyssa</taxon>
    </lineage>
</organism>
<sequence length="201" mass="21459">MAGLITNSRSCPLLSAAASATIAISLAEACGVDMNPGAAKPPSPSPMMIPLLRIRLIWLRAGWRMLKSTQAMAGIMGNKRARPRLSPSAISAICCAAKAGSQELKVEKMAPAMAVPASEVVSDGFEVHLALSIAIVAMVAAIDVALVGLVETGFQGLVVMRYWHIDVKIFLIVFLSRESECGEIWTSYSMPYQCFLSPPYC</sequence>
<dbReference type="Proteomes" id="UP000325577">
    <property type="component" value="Linkage Group LG20"/>
</dbReference>
<dbReference type="AlphaFoldDB" id="A0A5J5AGF1"/>
<accession>A0A5J5AGF1</accession>